<dbReference type="CDD" id="cd06685">
    <property type="entry name" value="PDZ7_GRIP1-2-like"/>
    <property type="match status" value="1"/>
</dbReference>
<reference evidence="7" key="1">
    <citation type="submission" date="2014-08" db="EMBL/GenBank/DDBJ databases">
        <authorList>
            <person name="Murali S."/>
            <person name="Richards S."/>
            <person name="Bandaranaike D."/>
            <person name="Bellair M."/>
            <person name="Blankenburg K."/>
            <person name="Chao H."/>
            <person name="Dinh H."/>
            <person name="Doddapaneni H."/>
            <person name="Dugan-Rocha S."/>
            <person name="Elkadiri S."/>
            <person name="Gnanaolivu R."/>
            <person name="Hughes D."/>
            <person name="Lee S."/>
            <person name="Li M."/>
            <person name="Ming W."/>
            <person name="Munidasa M."/>
            <person name="Muniz J."/>
            <person name="Nguyen L."/>
            <person name="Osuji N."/>
            <person name="Pu L.-L."/>
            <person name="Puazo M."/>
            <person name="Skinner E."/>
            <person name="Qu C."/>
            <person name="Quiroz J."/>
            <person name="Raj R."/>
            <person name="Weissenberger G."/>
            <person name="Xin Y."/>
            <person name="Zou X."/>
            <person name="Han Y."/>
            <person name="Worley K."/>
            <person name="Muzny D."/>
            <person name="Gibbs R."/>
        </authorList>
    </citation>
    <scope>NUCLEOTIDE SEQUENCE</scope>
    <source>
        <strain evidence="7">HAZT.00-mixed</strain>
        <tissue evidence="7">Whole organism</tissue>
    </source>
</reference>
<dbReference type="PROSITE" id="PS50106">
    <property type="entry name" value="PDZ"/>
    <property type="match status" value="1"/>
</dbReference>
<keyword evidence="3" id="KW-0677">Repeat</keyword>
<reference evidence="7" key="3">
    <citation type="submission" date="2019-06" db="EMBL/GenBank/DDBJ databases">
        <authorList>
            <person name="Poynton C."/>
            <person name="Hasenbein S."/>
            <person name="Benoit J.B."/>
            <person name="Sepulveda M.S."/>
            <person name="Poelchau M.F."/>
            <person name="Murali S.C."/>
            <person name="Chen S."/>
            <person name="Glastad K.M."/>
            <person name="Werren J.H."/>
            <person name="Vineis J.H."/>
            <person name="Bowen J.L."/>
            <person name="Friedrich M."/>
            <person name="Jones J."/>
            <person name="Robertson H.M."/>
            <person name="Feyereisen R."/>
            <person name="Mechler-Hickson A."/>
            <person name="Mathers N."/>
            <person name="Lee C.E."/>
            <person name="Colbourne J.K."/>
            <person name="Biales A."/>
            <person name="Johnston J.S."/>
            <person name="Wellborn G.A."/>
            <person name="Rosendale A.J."/>
            <person name="Cridge A.G."/>
            <person name="Munoz-Torres M.C."/>
            <person name="Bain P.A."/>
            <person name="Manny A.R."/>
            <person name="Major K.M."/>
            <person name="Lambert F.N."/>
            <person name="Vulpe C.D."/>
            <person name="Tuck P."/>
            <person name="Blalock B.J."/>
            <person name="Lin Y.-Y."/>
            <person name="Smith M.E."/>
            <person name="Ochoa-Acuna H."/>
            <person name="Chen M.-J.M."/>
            <person name="Childers C.P."/>
            <person name="Qu J."/>
            <person name="Dugan S."/>
            <person name="Lee S.L."/>
            <person name="Chao H."/>
            <person name="Dinh H."/>
            <person name="Han Y."/>
            <person name="Doddapaneni H."/>
            <person name="Worley K.C."/>
            <person name="Muzny D.M."/>
            <person name="Gibbs R.A."/>
            <person name="Richards S."/>
        </authorList>
    </citation>
    <scope>NUCLEOTIDE SEQUENCE</scope>
    <source>
        <strain evidence="7">HAZT.00-mixed</strain>
        <tissue evidence="7">Whole organism</tissue>
    </source>
</reference>
<dbReference type="GO" id="GO:0005737">
    <property type="term" value="C:cytoplasm"/>
    <property type="evidence" value="ECO:0007669"/>
    <property type="project" value="UniProtKB-SubCell"/>
</dbReference>
<name>A0A6A0H1Q4_HYAAZ</name>
<keyword evidence="5" id="KW-0812">Transmembrane</keyword>
<sequence>MVATAVSYSLLDALMVAAAVSYLLLDALMVATAVSYLLLDALMVAAAVLQVCLKKDLVYEDFGFSVSDGLYEKGVYVNRIRKGGPADRSGCVKPYDRILQVRTGPCDTIRVGPEFYNRILQVNGTLSHDFDCCLTVPMIASAGDELHLLLSRNLNEELTPLLRQTPDICTLNPFMEFPTLPSHQQHQQCQNHYASENVHEFGGSSSARLQADRAEFLNTQLYCNSSPYLRKAEIASRKESQITQVPGSPTCHRGSPKFPIWSKQPSASDPGEKSCHEDKSDPITSITAPQMHQPTPPSITELENQLKSLSNSSRPHLLQWADETLTLPAHFRSGSNPLQQTKSNFKAPLTPQPGRQCRGNDRGCRANGPPVDNNVEPVYALHTNAPATSFVAENSNTTQLCQPAACVSSHVSSSVKSESSTRTRNCLTDACASSLSRSHLTYAVPGSPVISRISASPLMGSSGGLSSAEPHTAGLYVSKATVQFQVPVSTANNSRGKAADSDLACHKLDNSRAVSRTS</sequence>
<organism evidence="7">
    <name type="scientific">Hyalella azteca</name>
    <name type="common">Amphipod</name>
    <dbReference type="NCBI Taxonomy" id="294128"/>
    <lineage>
        <taxon>Eukaryota</taxon>
        <taxon>Metazoa</taxon>
        <taxon>Ecdysozoa</taxon>
        <taxon>Arthropoda</taxon>
        <taxon>Crustacea</taxon>
        <taxon>Multicrustacea</taxon>
        <taxon>Malacostraca</taxon>
        <taxon>Eumalacostraca</taxon>
        <taxon>Peracarida</taxon>
        <taxon>Amphipoda</taxon>
        <taxon>Senticaudata</taxon>
        <taxon>Talitrida</taxon>
        <taxon>Talitroidea</taxon>
        <taxon>Hyalellidae</taxon>
        <taxon>Hyalella</taxon>
    </lineage>
</organism>
<evidence type="ECO:0000313" key="7">
    <source>
        <dbReference type="EMBL" id="KAA0196453.1"/>
    </source>
</evidence>
<dbReference type="SUPFAM" id="SSF50156">
    <property type="entry name" value="PDZ domain-like"/>
    <property type="match status" value="1"/>
</dbReference>
<proteinExistence type="predicted"/>
<dbReference type="AlphaFoldDB" id="A0A6A0H1Q4"/>
<feature type="region of interest" description="Disordered" evidence="4">
    <location>
        <begin position="331"/>
        <end position="371"/>
    </location>
</feature>
<feature type="region of interest" description="Disordered" evidence="4">
    <location>
        <begin position="238"/>
        <end position="299"/>
    </location>
</feature>
<reference evidence="7" key="2">
    <citation type="journal article" date="2018" name="Environ. Sci. Technol.">
        <title>The Toxicogenome of Hyalella azteca: A Model for Sediment Ecotoxicology and Evolutionary Toxicology.</title>
        <authorList>
            <person name="Poynton H.C."/>
            <person name="Hasenbein S."/>
            <person name="Benoit J.B."/>
            <person name="Sepulveda M.S."/>
            <person name="Poelchau M.F."/>
            <person name="Hughes D.S.T."/>
            <person name="Murali S.C."/>
            <person name="Chen S."/>
            <person name="Glastad K.M."/>
            <person name="Goodisman M.A.D."/>
            <person name="Werren J.H."/>
            <person name="Vineis J.H."/>
            <person name="Bowen J.L."/>
            <person name="Friedrich M."/>
            <person name="Jones J."/>
            <person name="Robertson H.M."/>
            <person name="Feyereisen R."/>
            <person name="Mechler-Hickson A."/>
            <person name="Mathers N."/>
            <person name="Lee C.E."/>
            <person name="Colbourne J.K."/>
            <person name="Biales A."/>
            <person name="Johnston J.S."/>
            <person name="Wellborn G.A."/>
            <person name="Rosendale A.J."/>
            <person name="Cridge A.G."/>
            <person name="Munoz-Torres M.C."/>
            <person name="Bain P.A."/>
            <person name="Manny A.R."/>
            <person name="Major K.M."/>
            <person name="Lambert F.N."/>
            <person name="Vulpe C.D."/>
            <person name="Tuck P."/>
            <person name="Blalock B.J."/>
            <person name="Lin Y.Y."/>
            <person name="Smith M.E."/>
            <person name="Ochoa-Acuna H."/>
            <person name="Chen M.M."/>
            <person name="Childers C.P."/>
            <person name="Qu J."/>
            <person name="Dugan S."/>
            <person name="Lee S.L."/>
            <person name="Chao H."/>
            <person name="Dinh H."/>
            <person name="Han Y."/>
            <person name="Doddapaneni H."/>
            <person name="Worley K.C."/>
            <person name="Muzny D.M."/>
            <person name="Gibbs R.A."/>
            <person name="Richards S."/>
        </authorList>
    </citation>
    <scope>NUCLEOTIDE SEQUENCE</scope>
    <source>
        <strain evidence="7">HAZT.00-mixed</strain>
        <tissue evidence="7">Whole organism</tissue>
    </source>
</reference>
<evidence type="ECO:0000256" key="4">
    <source>
        <dbReference type="SAM" id="MobiDB-lite"/>
    </source>
</evidence>
<gene>
    <name evidence="7" type="ORF">HAZT_HAZT002773</name>
</gene>
<comment type="subcellular location">
    <subcellularLocation>
        <location evidence="1">Cytoplasm</location>
    </subcellularLocation>
</comment>
<keyword evidence="2" id="KW-0963">Cytoplasm</keyword>
<comment type="caution">
    <text evidence="7">The sequence shown here is derived from an EMBL/GenBank/DDBJ whole genome shotgun (WGS) entry which is preliminary data.</text>
</comment>
<dbReference type="InterPro" id="IPR043545">
    <property type="entry name" value="GRIP1/2"/>
</dbReference>
<evidence type="ECO:0000256" key="1">
    <source>
        <dbReference type="ARBA" id="ARBA00004496"/>
    </source>
</evidence>
<evidence type="ECO:0000256" key="3">
    <source>
        <dbReference type="ARBA" id="ARBA00022737"/>
    </source>
</evidence>
<evidence type="ECO:0000259" key="6">
    <source>
        <dbReference type="PROSITE" id="PS50106"/>
    </source>
</evidence>
<keyword evidence="5" id="KW-0472">Membrane</keyword>
<dbReference type="Proteomes" id="UP000711488">
    <property type="component" value="Unassembled WGS sequence"/>
</dbReference>
<accession>A0A6A0H1Q4</accession>
<dbReference type="InterPro" id="IPR036034">
    <property type="entry name" value="PDZ_sf"/>
</dbReference>
<evidence type="ECO:0000256" key="2">
    <source>
        <dbReference type="ARBA" id="ARBA00022490"/>
    </source>
</evidence>
<dbReference type="InterPro" id="IPR001478">
    <property type="entry name" value="PDZ"/>
</dbReference>
<feature type="compositionally biased region" description="Polar residues" evidence="4">
    <location>
        <begin position="282"/>
        <end position="293"/>
    </location>
</feature>
<dbReference type="Pfam" id="PF00595">
    <property type="entry name" value="PDZ"/>
    <property type="match status" value="1"/>
</dbReference>
<dbReference type="Gene3D" id="2.30.42.10">
    <property type="match status" value="2"/>
</dbReference>
<evidence type="ECO:0000256" key="5">
    <source>
        <dbReference type="SAM" id="Phobius"/>
    </source>
</evidence>
<keyword evidence="5" id="KW-1133">Transmembrane helix</keyword>
<dbReference type="PANTHER" id="PTHR46227:SF2">
    <property type="entry name" value="FI03335P"/>
    <property type="match status" value="1"/>
</dbReference>
<feature type="domain" description="PDZ" evidence="6">
    <location>
        <begin position="50"/>
        <end position="101"/>
    </location>
</feature>
<protein>
    <recommendedName>
        <fullName evidence="6">PDZ domain-containing protein</fullName>
    </recommendedName>
</protein>
<dbReference type="GO" id="GO:0098887">
    <property type="term" value="P:neurotransmitter receptor transport, endosome to postsynaptic membrane"/>
    <property type="evidence" value="ECO:0007669"/>
    <property type="project" value="TreeGrafter"/>
</dbReference>
<dbReference type="PANTHER" id="PTHR46227">
    <property type="entry name" value="GLUTAMATE RECEPTOR-INTERACTING PROTEIN GRIP"/>
    <property type="match status" value="1"/>
</dbReference>
<dbReference type="EMBL" id="JQDR03008906">
    <property type="protein sequence ID" value="KAA0196453.1"/>
    <property type="molecule type" value="Genomic_DNA"/>
</dbReference>
<feature type="transmembrane region" description="Helical" evidence="5">
    <location>
        <begin position="6"/>
        <end position="25"/>
    </location>
</feature>
<feature type="compositionally biased region" description="Polar residues" evidence="4">
    <location>
        <begin position="333"/>
        <end position="344"/>
    </location>
</feature>
<feature type="compositionally biased region" description="Basic and acidic residues" evidence="4">
    <location>
        <begin position="270"/>
        <end position="281"/>
    </location>
</feature>